<dbReference type="PROSITE" id="PS51257">
    <property type="entry name" value="PROKAR_LIPOPROTEIN"/>
    <property type="match status" value="1"/>
</dbReference>
<dbReference type="PANTHER" id="PTHR31528">
    <property type="entry name" value="4-AMINO-5-HYDROXYMETHYL-2-METHYLPYRIMIDINE PHOSPHATE SYNTHASE THI11-RELATED"/>
    <property type="match status" value="1"/>
</dbReference>
<dbReference type="Pfam" id="PF09084">
    <property type="entry name" value="NMT1"/>
    <property type="match status" value="1"/>
</dbReference>
<evidence type="ECO:0000313" key="3">
    <source>
        <dbReference type="EMBL" id="GAA4784417.1"/>
    </source>
</evidence>
<comment type="caution">
    <text evidence="3">The sequence shown here is derived from an EMBL/GenBank/DDBJ whole genome shotgun (WGS) entry which is preliminary data.</text>
</comment>
<dbReference type="PANTHER" id="PTHR31528:SF3">
    <property type="entry name" value="THIAMINE BIOSYNTHESIS PROTEIN HI_0357-RELATED"/>
    <property type="match status" value="1"/>
</dbReference>
<dbReference type="Proteomes" id="UP001501645">
    <property type="component" value="Unassembled WGS sequence"/>
</dbReference>
<dbReference type="EMBL" id="BAABKO010000007">
    <property type="protein sequence ID" value="GAA4784417.1"/>
    <property type="molecule type" value="Genomic_DNA"/>
</dbReference>
<accession>A0ABP9AQE3</accession>
<gene>
    <name evidence="3" type="ORF">GCM10023351_32460</name>
</gene>
<dbReference type="Gene3D" id="3.40.190.10">
    <property type="entry name" value="Periplasmic binding protein-like II"/>
    <property type="match status" value="2"/>
</dbReference>
<feature type="signal peptide" evidence="1">
    <location>
        <begin position="1"/>
        <end position="25"/>
    </location>
</feature>
<reference evidence="4" key="1">
    <citation type="journal article" date="2019" name="Int. J. Syst. Evol. Microbiol.">
        <title>The Global Catalogue of Microorganisms (GCM) 10K type strain sequencing project: providing services to taxonomists for standard genome sequencing and annotation.</title>
        <authorList>
            <consortium name="The Broad Institute Genomics Platform"/>
            <consortium name="The Broad Institute Genome Sequencing Center for Infectious Disease"/>
            <person name="Wu L."/>
            <person name="Ma J."/>
        </authorList>
    </citation>
    <scope>NUCLEOTIDE SEQUENCE [LARGE SCALE GENOMIC DNA]</scope>
    <source>
        <strain evidence="4">JCM 18537</strain>
    </source>
</reference>
<evidence type="ECO:0000313" key="4">
    <source>
        <dbReference type="Proteomes" id="UP001501645"/>
    </source>
</evidence>
<keyword evidence="1" id="KW-0732">Signal</keyword>
<evidence type="ECO:0000259" key="2">
    <source>
        <dbReference type="Pfam" id="PF09084"/>
    </source>
</evidence>
<feature type="chain" id="PRO_5047044211" description="SsuA/THI5-like domain-containing protein" evidence="1">
    <location>
        <begin position="26"/>
        <end position="331"/>
    </location>
</feature>
<sequence length="331" mass="35939">MKTTYPQKIAFTLAAALLLAGCASAQSPADNDAAHTERDEVTVALDWLAQPGNAGGIIAAQHLGYYEDAGLDVTIQPGGTDATSVKVVAGGGAQFGQEYIGQVLQARSQDIDLVALASGYQKSPSVYIFHDGQDIESVEDFSGRTVYTQVASPGWEYTVEHYGLTDVTGVQFTGSYAAFAQDERAVAQAYLTDTIAELEDAGVETDSIENPTNIDYGSSIFTTQELIDSDPELVSRFLQATAKGWEYFGANIDEVAEWIQEFTPDQSIDDVIRSSESLKDFIWTGDAVEHGWGYISEDRIAEIYDLQVAQGFIPDDESLLEGLWTTEYLTD</sequence>
<keyword evidence="4" id="KW-1185">Reference proteome</keyword>
<dbReference type="RefSeq" id="WP_345441622.1">
    <property type="nucleotide sequence ID" value="NZ_BAABKO010000007.1"/>
</dbReference>
<dbReference type="SUPFAM" id="SSF53850">
    <property type="entry name" value="Periplasmic binding protein-like II"/>
    <property type="match status" value="1"/>
</dbReference>
<dbReference type="InterPro" id="IPR027939">
    <property type="entry name" value="NMT1/THI5"/>
</dbReference>
<dbReference type="InterPro" id="IPR015168">
    <property type="entry name" value="SsuA/THI5"/>
</dbReference>
<name>A0ABP9AQE3_9MICO</name>
<evidence type="ECO:0000256" key="1">
    <source>
        <dbReference type="SAM" id="SignalP"/>
    </source>
</evidence>
<organism evidence="3 4">
    <name type="scientific">Microbacterium gilvum</name>
    <dbReference type="NCBI Taxonomy" id="1336204"/>
    <lineage>
        <taxon>Bacteria</taxon>
        <taxon>Bacillati</taxon>
        <taxon>Actinomycetota</taxon>
        <taxon>Actinomycetes</taxon>
        <taxon>Micrococcales</taxon>
        <taxon>Microbacteriaceae</taxon>
        <taxon>Microbacterium</taxon>
    </lineage>
</organism>
<proteinExistence type="predicted"/>
<protein>
    <recommendedName>
        <fullName evidence="2">SsuA/THI5-like domain-containing protein</fullName>
    </recommendedName>
</protein>
<feature type="domain" description="SsuA/THI5-like" evidence="2">
    <location>
        <begin position="54"/>
        <end position="251"/>
    </location>
</feature>